<evidence type="ECO:0000256" key="1">
    <source>
        <dbReference type="ARBA" id="ARBA00001936"/>
    </source>
</evidence>
<proteinExistence type="inferred from homology"/>
<evidence type="ECO:0000256" key="2">
    <source>
        <dbReference type="ARBA" id="ARBA00008294"/>
    </source>
</evidence>
<dbReference type="GO" id="GO:0097723">
    <property type="term" value="P:amoeboid sperm motility"/>
    <property type="evidence" value="ECO:0007669"/>
    <property type="project" value="UniProtKB-ARBA"/>
</dbReference>
<sequence length="320" mass="36168">MTETETIDTEDLLQRLLKARKSKGPSVKIGNNEIVELIENARGIFEEQPILLELNTPLNICGDVHGQYHDLLRILNQGKHPPESNYLFLGDYVDRGRNSVEVLCLLLIYKIRFPGNVFMLRGNHETLRVNAIYGFLTECRLRYSLEIYHKFNELFAWMPLAAVVGDKIFCCHGGISPRLSSVDDVRDIQRPLRDIPDSGLACDLLWADPFGGEGFKRNDRGVSFLFGADVLRQFLIKNNLDLVCRAHQVVADGFEFFSDRSLVTIFSAPNYCNEFDNAAAVMVVAKDLTCTFRVLRPQVRASKPKGVNTRNEEQASKGIS</sequence>
<comment type="catalytic activity">
    <reaction evidence="8">
        <text>O-phospho-L-seryl-[protein] + H2O = L-seryl-[protein] + phosphate</text>
        <dbReference type="Rhea" id="RHEA:20629"/>
        <dbReference type="Rhea" id="RHEA-COMP:9863"/>
        <dbReference type="Rhea" id="RHEA-COMP:11604"/>
        <dbReference type="ChEBI" id="CHEBI:15377"/>
        <dbReference type="ChEBI" id="CHEBI:29999"/>
        <dbReference type="ChEBI" id="CHEBI:43474"/>
        <dbReference type="ChEBI" id="CHEBI:83421"/>
        <dbReference type="EC" id="3.1.3.16"/>
    </reaction>
</comment>
<evidence type="ECO:0000259" key="12">
    <source>
        <dbReference type="PROSITE" id="PS00125"/>
    </source>
</evidence>
<reference evidence="14" key="1">
    <citation type="submission" date="2025-08" db="UniProtKB">
        <authorList>
            <consortium name="RefSeq"/>
        </authorList>
    </citation>
    <scope>IDENTIFICATION</scope>
</reference>
<dbReference type="SUPFAM" id="SSF56300">
    <property type="entry name" value="Metallo-dependent phosphatases"/>
    <property type="match status" value="1"/>
</dbReference>
<dbReference type="GO" id="GO:0007060">
    <property type="term" value="P:male meiosis chromosome segregation"/>
    <property type="evidence" value="ECO:0007669"/>
    <property type="project" value="UniProtKB-ARBA"/>
</dbReference>
<organism evidence="13 14">
    <name type="scientific">Galendromus occidentalis</name>
    <name type="common">western predatory mite</name>
    <dbReference type="NCBI Taxonomy" id="34638"/>
    <lineage>
        <taxon>Eukaryota</taxon>
        <taxon>Metazoa</taxon>
        <taxon>Ecdysozoa</taxon>
        <taxon>Arthropoda</taxon>
        <taxon>Chelicerata</taxon>
        <taxon>Arachnida</taxon>
        <taxon>Acari</taxon>
        <taxon>Parasitiformes</taxon>
        <taxon>Mesostigmata</taxon>
        <taxon>Gamasina</taxon>
        <taxon>Phytoseioidea</taxon>
        <taxon>Phytoseiidae</taxon>
        <taxon>Typhlodrominae</taxon>
        <taxon>Galendromus</taxon>
    </lineage>
</organism>
<dbReference type="Pfam" id="PF00149">
    <property type="entry name" value="Metallophos"/>
    <property type="match status" value="1"/>
</dbReference>
<comment type="function">
    <text evidence="10">Probable phosphatase which plays a redundant role with gsp-4 in spermatogenesis by regulating sister chromatid segregation during meiosis. In addition, involved in sperm motility by controlling the dynamic disassembly of major sperm proteins (MSP) in the spermatozoan pseudopodium.</text>
</comment>
<dbReference type="EC" id="3.1.3.16" evidence="11"/>
<dbReference type="GO" id="GO:0018991">
    <property type="term" value="P:egg-laying behavior"/>
    <property type="evidence" value="ECO:0007669"/>
    <property type="project" value="UniProtKB-ARBA"/>
</dbReference>
<dbReference type="SMART" id="SM00156">
    <property type="entry name" value="PP2Ac"/>
    <property type="match status" value="1"/>
</dbReference>
<dbReference type="GO" id="GO:0005737">
    <property type="term" value="C:cytoplasm"/>
    <property type="evidence" value="ECO:0007669"/>
    <property type="project" value="TreeGrafter"/>
</dbReference>
<feature type="domain" description="Serine/threonine specific protein phosphatases" evidence="12">
    <location>
        <begin position="120"/>
        <end position="125"/>
    </location>
</feature>
<protein>
    <recommendedName>
        <fullName evidence="11">Serine/threonine-protein phosphatase</fullName>
        <ecNumber evidence="11">3.1.3.16</ecNumber>
    </recommendedName>
</protein>
<evidence type="ECO:0000256" key="9">
    <source>
        <dbReference type="ARBA" id="ARBA00048336"/>
    </source>
</evidence>
<dbReference type="GeneID" id="100906055"/>
<dbReference type="InterPro" id="IPR029052">
    <property type="entry name" value="Metallo-depent_PP-like"/>
</dbReference>
<dbReference type="PANTHER" id="PTHR11668:SF300">
    <property type="entry name" value="SERINE_THREONINE-PROTEIN PHOSPHATASE"/>
    <property type="match status" value="1"/>
</dbReference>
<dbReference type="Gene3D" id="3.60.21.10">
    <property type="match status" value="1"/>
</dbReference>
<dbReference type="PRINTS" id="PR00114">
    <property type="entry name" value="STPHPHTASE"/>
</dbReference>
<comment type="cofactor">
    <cofactor evidence="1">
        <name>Mn(2+)</name>
        <dbReference type="ChEBI" id="CHEBI:29035"/>
    </cofactor>
</comment>
<dbReference type="RefSeq" id="XP_003741456.1">
    <property type="nucleotide sequence ID" value="XM_003741408.1"/>
</dbReference>
<dbReference type="PROSITE" id="PS00125">
    <property type="entry name" value="SER_THR_PHOSPHATASE"/>
    <property type="match status" value="1"/>
</dbReference>
<keyword evidence="3" id="KW-0479">Metal-binding</keyword>
<comment type="similarity">
    <text evidence="2 11">Belongs to the PPP phosphatase family.</text>
</comment>
<evidence type="ECO:0000256" key="8">
    <source>
        <dbReference type="ARBA" id="ARBA00047761"/>
    </source>
</evidence>
<dbReference type="AlphaFoldDB" id="A0AAJ6QRI0"/>
<accession>A0AAJ6QRI0</accession>
<dbReference type="InterPro" id="IPR004843">
    <property type="entry name" value="Calcineurin-like_PHP"/>
</dbReference>
<dbReference type="Proteomes" id="UP000694867">
    <property type="component" value="Unplaced"/>
</dbReference>
<evidence type="ECO:0000256" key="7">
    <source>
        <dbReference type="ARBA" id="ARBA00037818"/>
    </source>
</evidence>
<keyword evidence="13" id="KW-1185">Reference proteome</keyword>
<evidence type="ECO:0000256" key="5">
    <source>
        <dbReference type="ARBA" id="ARBA00022912"/>
    </source>
</evidence>
<evidence type="ECO:0000256" key="3">
    <source>
        <dbReference type="ARBA" id="ARBA00022723"/>
    </source>
</evidence>
<dbReference type="InterPro" id="IPR050341">
    <property type="entry name" value="PP1_catalytic_subunit"/>
</dbReference>
<dbReference type="PANTHER" id="PTHR11668">
    <property type="entry name" value="SERINE/THREONINE PROTEIN PHOSPHATASE"/>
    <property type="match status" value="1"/>
</dbReference>
<dbReference type="GO" id="GO:0031272">
    <property type="term" value="P:regulation of pseudopodium assembly"/>
    <property type="evidence" value="ECO:0007669"/>
    <property type="project" value="UniProtKB-ARBA"/>
</dbReference>
<dbReference type="FunFam" id="3.60.21.10:FF:000026">
    <property type="entry name" value="Serine/threonine-protein phosphatase"/>
    <property type="match status" value="1"/>
</dbReference>
<dbReference type="KEGG" id="goe:100906055"/>
<dbReference type="Pfam" id="PF16891">
    <property type="entry name" value="STPPase_N"/>
    <property type="match status" value="1"/>
</dbReference>
<evidence type="ECO:0000256" key="4">
    <source>
        <dbReference type="ARBA" id="ARBA00022801"/>
    </source>
</evidence>
<evidence type="ECO:0000256" key="10">
    <source>
        <dbReference type="ARBA" id="ARBA00054219"/>
    </source>
</evidence>
<dbReference type="GO" id="GO:0046872">
    <property type="term" value="F:metal ion binding"/>
    <property type="evidence" value="ECO:0007669"/>
    <property type="project" value="UniProtKB-KW"/>
</dbReference>
<keyword evidence="4 11" id="KW-0378">Hydrolase</keyword>
<name>A0AAJ6QRI0_9ACAR</name>
<comment type="subcellular location">
    <subcellularLocation>
        <location evidence="7">Cell projection</location>
        <location evidence="7">Pseudopodium</location>
    </subcellularLocation>
</comment>
<comment type="catalytic activity">
    <reaction evidence="9 11">
        <text>O-phospho-L-threonyl-[protein] + H2O = L-threonyl-[protein] + phosphate</text>
        <dbReference type="Rhea" id="RHEA:47004"/>
        <dbReference type="Rhea" id="RHEA-COMP:11060"/>
        <dbReference type="Rhea" id="RHEA-COMP:11605"/>
        <dbReference type="ChEBI" id="CHEBI:15377"/>
        <dbReference type="ChEBI" id="CHEBI:30013"/>
        <dbReference type="ChEBI" id="CHEBI:43474"/>
        <dbReference type="ChEBI" id="CHEBI:61977"/>
        <dbReference type="EC" id="3.1.3.16"/>
    </reaction>
</comment>
<keyword evidence="6" id="KW-0464">Manganese</keyword>
<evidence type="ECO:0000256" key="6">
    <source>
        <dbReference type="ARBA" id="ARBA00023211"/>
    </source>
</evidence>
<keyword evidence="5" id="KW-0904">Protein phosphatase</keyword>
<evidence type="ECO:0000256" key="11">
    <source>
        <dbReference type="RuleBase" id="RU004273"/>
    </source>
</evidence>
<dbReference type="GO" id="GO:0031143">
    <property type="term" value="C:pseudopodium"/>
    <property type="evidence" value="ECO:0007669"/>
    <property type="project" value="UniProtKB-SubCell"/>
</dbReference>
<gene>
    <name evidence="14" type="primary">LOC100906055</name>
</gene>
<dbReference type="GO" id="GO:0004722">
    <property type="term" value="F:protein serine/threonine phosphatase activity"/>
    <property type="evidence" value="ECO:0007669"/>
    <property type="project" value="UniProtKB-EC"/>
</dbReference>
<dbReference type="InterPro" id="IPR006186">
    <property type="entry name" value="Ser/Thr-sp_prot-phosphatase"/>
</dbReference>
<evidence type="ECO:0000313" key="14">
    <source>
        <dbReference type="RefSeq" id="XP_003741456.1"/>
    </source>
</evidence>
<dbReference type="GO" id="GO:0005634">
    <property type="term" value="C:nucleus"/>
    <property type="evidence" value="ECO:0007669"/>
    <property type="project" value="TreeGrafter"/>
</dbReference>
<dbReference type="InterPro" id="IPR031675">
    <property type="entry name" value="STPPase_N"/>
</dbReference>
<evidence type="ECO:0000313" key="13">
    <source>
        <dbReference type="Proteomes" id="UP000694867"/>
    </source>
</evidence>